<organism evidence="2 3">
    <name type="scientific">Scleroderma citrinum Foug A</name>
    <dbReference type="NCBI Taxonomy" id="1036808"/>
    <lineage>
        <taxon>Eukaryota</taxon>
        <taxon>Fungi</taxon>
        <taxon>Dikarya</taxon>
        <taxon>Basidiomycota</taxon>
        <taxon>Agaricomycotina</taxon>
        <taxon>Agaricomycetes</taxon>
        <taxon>Agaricomycetidae</taxon>
        <taxon>Boletales</taxon>
        <taxon>Sclerodermatineae</taxon>
        <taxon>Sclerodermataceae</taxon>
        <taxon>Scleroderma</taxon>
    </lineage>
</organism>
<evidence type="ECO:0000256" key="1">
    <source>
        <dbReference type="SAM" id="MobiDB-lite"/>
    </source>
</evidence>
<dbReference type="EMBL" id="KN822012">
    <property type="protein sequence ID" value="KIM67632.1"/>
    <property type="molecule type" value="Genomic_DNA"/>
</dbReference>
<dbReference type="Proteomes" id="UP000053989">
    <property type="component" value="Unassembled WGS sequence"/>
</dbReference>
<keyword evidence="3" id="KW-1185">Reference proteome</keyword>
<dbReference type="InParanoid" id="A0A0C3ARS9"/>
<evidence type="ECO:0000313" key="3">
    <source>
        <dbReference type="Proteomes" id="UP000053989"/>
    </source>
</evidence>
<dbReference type="AlphaFoldDB" id="A0A0C3ARS9"/>
<reference evidence="3" key="2">
    <citation type="submission" date="2015-01" db="EMBL/GenBank/DDBJ databases">
        <title>Evolutionary Origins and Diversification of the Mycorrhizal Mutualists.</title>
        <authorList>
            <consortium name="DOE Joint Genome Institute"/>
            <consortium name="Mycorrhizal Genomics Consortium"/>
            <person name="Kohler A."/>
            <person name="Kuo A."/>
            <person name="Nagy L.G."/>
            <person name="Floudas D."/>
            <person name="Copeland A."/>
            <person name="Barry K.W."/>
            <person name="Cichocki N."/>
            <person name="Veneault-Fourrey C."/>
            <person name="LaButti K."/>
            <person name="Lindquist E.A."/>
            <person name="Lipzen A."/>
            <person name="Lundell T."/>
            <person name="Morin E."/>
            <person name="Murat C."/>
            <person name="Riley R."/>
            <person name="Ohm R."/>
            <person name="Sun H."/>
            <person name="Tunlid A."/>
            <person name="Henrissat B."/>
            <person name="Grigoriev I.V."/>
            <person name="Hibbett D.S."/>
            <person name="Martin F."/>
        </authorList>
    </citation>
    <scope>NUCLEOTIDE SEQUENCE [LARGE SCALE GENOMIC DNA]</scope>
    <source>
        <strain evidence="3">Foug A</strain>
    </source>
</reference>
<accession>A0A0C3ARS9</accession>
<proteinExistence type="predicted"/>
<sequence>MAESWELERYTPAKSDSSHDHRNMYKSLSVLSIALISTGSVAVLDTKDAATETGVHQLCVCCDGNSYHM</sequence>
<evidence type="ECO:0000313" key="2">
    <source>
        <dbReference type="EMBL" id="KIM67632.1"/>
    </source>
</evidence>
<name>A0A0C3ARS9_9AGAM</name>
<dbReference type="HOGENOM" id="CLU_2777435_0_0_1"/>
<reference evidence="2 3" key="1">
    <citation type="submission" date="2014-04" db="EMBL/GenBank/DDBJ databases">
        <authorList>
            <consortium name="DOE Joint Genome Institute"/>
            <person name="Kuo A."/>
            <person name="Kohler A."/>
            <person name="Nagy L.G."/>
            <person name="Floudas D."/>
            <person name="Copeland A."/>
            <person name="Barry K.W."/>
            <person name="Cichocki N."/>
            <person name="Veneault-Fourrey C."/>
            <person name="LaButti K."/>
            <person name="Lindquist E.A."/>
            <person name="Lipzen A."/>
            <person name="Lundell T."/>
            <person name="Morin E."/>
            <person name="Murat C."/>
            <person name="Sun H."/>
            <person name="Tunlid A."/>
            <person name="Henrissat B."/>
            <person name="Grigoriev I.V."/>
            <person name="Hibbett D.S."/>
            <person name="Martin F."/>
            <person name="Nordberg H.P."/>
            <person name="Cantor M.N."/>
            <person name="Hua S.X."/>
        </authorList>
    </citation>
    <scope>NUCLEOTIDE SEQUENCE [LARGE SCALE GENOMIC DNA]</scope>
    <source>
        <strain evidence="2 3">Foug A</strain>
    </source>
</reference>
<feature type="region of interest" description="Disordered" evidence="1">
    <location>
        <begin position="1"/>
        <end position="21"/>
    </location>
</feature>
<gene>
    <name evidence="2" type="ORF">SCLCIDRAFT_1210286</name>
</gene>
<protein>
    <submittedName>
        <fullName evidence="2">Uncharacterized protein</fullName>
    </submittedName>
</protein>